<dbReference type="Pfam" id="PF03740">
    <property type="entry name" value="PdxJ"/>
    <property type="match status" value="1"/>
</dbReference>
<dbReference type="InterPro" id="IPR013785">
    <property type="entry name" value="Aldolase_TIM"/>
</dbReference>
<evidence type="ECO:0000313" key="3">
    <source>
        <dbReference type="Proteomes" id="UP000254088"/>
    </source>
</evidence>
<dbReference type="InterPro" id="IPR004569">
    <property type="entry name" value="PyrdxlP_synth_PdxJ"/>
</dbReference>
<evidence type="ECO:0000313" key="2">
    <source>
        <dbReference type="EMBL" id="STL85402.1"/>
    </source>
</evidence>
<keyword evidence="2" id="KW-0808">Transferase</keyword>
<protein>
    <submittedName>
        <fullName evidence="2">Pyridoxine 5'-phosphate synthase</fullName>
        <ecNumber evidence="2">2.6.99.2</ecNumber>
    </submittedName>
</protein>
<sequence length="67" mass="7729">MRDACKRLADAGIQVSLFIDADEEQIKAAAEVAHRLSRSTPVAMLMPKLTPNRRKSWRYRQSRDLCR</sequence>
<organism evidence="2 3">
    <name type="scientific">Escherichia coli</name>
    <dbReference type="NCBI Taxonomy" id="562"/>
    <lineage>
        <taxon>Bacteria</taxon>
        <taxon>Pseudomonadati</taxon>
        <taxon>Pseudomonadota</taxon>
        <taxon>Gammaproteobacteria</taxon>
        <taxon>Enterobacterales</taxon>
        <taxon>Enterobacteriaceae</taxon>
        <taxon>Escherichia</taxon>
    </lineage>
</organism>
<dbReference type="InterPro" id="IPR036130">
    <property type="entry name" value="Pyridoxine-5'_phos_synth"/>
</dbReference>
<accession>A0A377C8F8</accession>
<dbReference type="SUPFAM" id="SSF63892">
    <property type="entry name" value="Pyridoxine 5'-phosphate synthase"/>
    <property type="match status" value="1"/>
</dbReference>
<dbReference type="GO" id="GO:0005737">
    <property type="term" value="C:cytoplasm"/>
    <property type="evidence" value="ECO:0007669"/>
    <property type="project" value="InterPro"/>
</dbReference>
<dbReference type="GO" id="GO:0008615">
    <property type="term" value="P:pyridoxine biosynthetic process"/>
    <property type="evidence" value="ECO:0007669"/>
    <property type="project" value="UniProtKB-KW"/>
</dbReference>
<dbReference type="EMBL" id="UGEX01000001">
    <property type="protein sequence ID" value="STL85402.1"/>
    <property type="molecule type" value="Genomic_DNA"/>
</dbReference>
<gene>
    <name evidence="2" type="primary">pdxJ_2</name>
    <name evidence="2" type="ORF">NCTC10429_02048</name>
</gene>
<dbReference type="Gene3D" id="3.20.20.70">
    <property type="entry name" value="Aldolase class I"/>
    <property type="match status" value="1"/>
</dbReference>
<dbReference type="EC" id="2.6.99.2" evidence="2"/>
<evidence type="ECO:0000256" key="1">
    <source>
        <dbReference type="ARBA" id="ARBA00023096"/>
    </source>
</evidence>
<dbReference type="Proteomes" id="UP000254088">
    <property type="component" value="Unassembled WGS sequence"/>
</dbReference>
<name>A0A377C8F8_ECOLX</name>
<keyword evidence="1" id="KW-0664">Pyridoxine biosynthesis</keyword>
<dbReference type="AlphaFoldDB" id="A0A377C8F8"/>
<dbReference type="GO" id="GO:0033856">
    <property type="term" value="F:pyridoxine 5'-phosphate synthase activity"/>
    <property type="evidence" value="ECO:0007669"/>
    <property type="project" value="UniProtKB-EC"/>
</dbReference>
<proteinExistence type="predicted"/>
<reference evidence="2 3" key="1">
    <citation type="submission" date="2018-06" db="EMBL/GenBank/DDBJ databases">
        <authorList>
            <consortium name="Pathogen Informatics"/>
            <person name="Doyle S."/>
        </authorList>
    </citation>
    <scope>NUCLEOTIDE SEQUENCE [LARGE SCALE GENOMIC DNA]</scope>
    <source>
        <strain evidence="2 3">NCTC10429</strain>
    </source>
</reference>